<feature type="disulfide bond" evidence="5">
    <location>
        <begin position="157"/>
        <end position="221"/>
    </location>
</feature>
<evidence type="ECO:0000256" key="4">
    <source>
        <dbReference type="ARBA" id="ARBA00023180"/>
    </source>
</evidence>
<dbReference type="PANTHER" id="PTHR47653:SF1">
    <property type="entry name" value="DELETED IN MALIGNANT BRAIN TUMORS 1 PROTEIN"/>
    <property type="match status" value="1"/>
</dbReference>
<dbReference type="AlphaFoldDB" id="A0A8C5YQH4"/>
<dbReference type="PANTHER" id="PTHR47653">
    <property type="entry name" value="PROTEIN BARK BEETLE"/>
    <property type="match status" value="1"/>
</dbReference>
<dbReference type="PROSITE" id="PS50287">
    <property type="entry name" value="SRCR_2"/>
    <property type="match status" value="4"/>
</dbReference>
<dbReference type="GO" id="GO:0045217">
    <property type="term" value="P:cell-cell junction maintenance"/>
    <property type="evidence" value="ECO:0007669"/>
    <property type="project" value="TreeGrafter"/>
</dbReference>
<evidence type="ECO:0000256" key="2">
    <source>
        <dbReference type="ARBA" id="ARBA00022737"/>
    </source>
</evidence>
<feature type="domain" description="SRCR" evidence="6">
    <location>
        <begin position="24"/>
        <end position="124"/>
    </location>
</feature>
<feature type="disulfide bond" evidence="5">
    <location>
        <begin position="275"/>
        <end position="336"/>
    </location>
</feature>
<dbReference type="SMART" id="SM00202">
    <property type="entry name" value="SR"/>
    <property type="match status" value="4"/>
</dbReference>
<feature type="domain" description="SRCR" evidence="6">
    <location>
        <begin position="346"/>
        <end position="446"/>
    </location>
</feature>
<dbReference type="FunFam" id="3.10.250.10:FF:000003">
    <property type="entry name" value="Deleted in malignant brain tumors 1"/>
    <property type="match status" value="4"/>
</dbReference>
<evidence type="ECO:0000313" key="8">
    <source>
        <dbReference type="Proteomes" id="UP000694407"/>
    </source>
</evidence>
<dbReference type="PRINTS" id="PR00258">
    <property type="entry name" value="SPERACTRCPTR"/>
</dbReference>
<feature type="disulfide bond" evidence="5">
    <location>
        <begin position="201"/>
        <end position="211"/>
    </location>
</feature>
<protein>
    <recommendedName>
        <fullName evidence="6">SRCR domain-containing protein</fullName>
    </recommendedName>
</protein>
<feature type="disulfide bond" evidence="5">
    <location>
        <begin position="306"/>
        <end position="316"/>
    </location>
</feature>
<feature type="disulfide bond" evidence="5">
    <location>
        <begin position="62"/>
        <end position="123"/>
    </location>
</feature>
<keyword evidence="3 5" id="KW-1015">Disulfide bond</keyword>
<feature type="disulfide bond" evidence="5">
    <location>
        <begin position="371"/>
        <end position="435"/>
    </location>
</feature>
<feature type="disulfide bond" evidence="5">
    <location>
        <begin position="49"/>
        <end position="113"/>
    </location>
</feature>
<accession>A0A8C5YQH4</accession>
<sequence length="461" mass="49241">SVQFFNLLKCANTPPGVMKLSLPVRLVNGGDRCQGRVEVLYQGYWGTVCDDSWDTQDADVVCRQLGCGHSVSALGGAHFGQGSGNILLGAVYCSGGEPYLSSCLHDGWYNHECGHREDAGVVCSETISGLALRLVNGGNRCQGRVEVLYRGSWGTVCDDSWDTNDANVVCRQLGCGWAVSAPGNARFGQGSGPIVLDDVACSGHESYLWNCGHRGWLSHNCGHPEDAGVICSGDLDLRLVNGGHRCQGRVEVLYRGSWGTVCDDSWDINDANVVCRQLGCGWAVSAPGNARFGQGSGPIVLDNVACSGHESYLWNCGHNGWLSHNCGHPEDAGVICSGTTDFGLDLRVVNGSNQCEGRVEVLYRGSWGTVCDDSWDINDANVVCRQLGCGWALSAPGYARFGQGSGRIVLDDVACSGHESYLWNCRHRGWLSHNCGHQEDAGVICSGEPLALLDSHLVNGL</sequence>
<dbReference type="Proteomes" id="UP000694407">
    <property type="component" value="Unplaced"/>
</dbReference>
<evidence type="ECO:0000313" key="7">
    <source>
        <dbReference type="Ensembl" id="ENSMMMP00000001975.1"/>
    </source>
</evidence>
<organism evidence="7 8">
    <name type="scientific">Marmota marmota marmota</name>
    <name type="common">Alpine marmot</name>
    <dbReference type="NCBI Taxonomy" id="9994"/>
    <lineage>
        <taxon>Eukaryota</taxon>
        <taxon>Metazoa</taxon>
        <taxon>Chordata</taxon>
        <taxon>Craniata</taxon>
        <taxon>Vertebrata</taxon>
        <taxon>Euteleostomi</taxon>
        <taxon>Mammalia</taxon>
        <taxon>Eutheria</taxon>
        <taxon>Euarchontoglires</taxon>
        <taxon>Glires</taxon>
        <taxon>Rodentia</taxon>
        <taxon>Sciuromorpha</taxon>
        <taxon>Sciuridae</taxon>
        <taxon>Xerinae</taxon>
        <taxon>Marmotini</taxon>
        <taxon>Marmota</taxon>
    </lineage>
</organism>
<evidence type="ECO:0000259" key="6">
    <source>
        <dbReference type="PROSITE" id="PS50287"/>
    </source>
</evidence>
<reference evidence="7" key="1">
    <citation type="submission" date="2025-08" db="UniProtKB">
        <authorList>
            <consortium name="Ensembl"/>
        </authorList>
    </citation>
    <scope>IDENTIFICATION</scope>
</reference>
<evidence type="ECO:0000256" key="1">
    <source>
        <dbReference type="ARBA" id="ARBA00022729"/>
    </source>
</evidence>
<dbReference type="Ensembl" id="ENSMMMT00000002207.1">
    <property type="protein sequence ID" value="ENSMMMP00000001975.1"/>
    <property type="gene ID" value="ENSMMMG00000001790.1"/>
</dbReference>
<feature type="disulfide bond" evidence="5">
    <location>
        <begin position="415"/>
        <end position="425"/>
    </location>
</feature>
<keyword evidence="1" id="KW-0732">Signal</keyword>
<dbReference type="GeneTree" id="ENSGT00950000183145"/>
<dbReference type="SUPFAM" id="SSF56487">
    <property type="entry name" value="SRCR-like"/>
    <property type="match status" value="4"/>
</dbReference>
<dbReference type="Pfam" id="PF00530">
    <property type="entry name" value="SRCR"/>
    <property type="match status" value="4"/>
</dbReference>
<evidence type="ECO:0000256" key="5">
    <source>
        <dbReference type="PROSITE-ProRule" id="PRU00196"/>
    </source>
</evidence>
<dbReference type="InterPro" id="IPR053243">
    <property type="entry name" value="SJ_maturation_regulator"/>
</dbReference>
<proteinExistence type="predicted"/>
<evidence type="ECO:0000256" key="3">
    <source>
        <dbReference type="ARBA" id="ARBA00023157"/>
    </source>
</evidence>
<dbReference type="PROSITE" id="PS00420">
    <property type="entry name" value="SRCR_1"/>
    <property type="match status" value="4"/>
</dbReference>
<dbReference type="Gene3D" id="3.10.250.10">
    <property type="entry name" value="SRCR-like domain"/>
    <property type="match status" value="4"/>
</dbReference>
<name>A0A8C5YQH4_MARMA</name>
<feature type="domain" description="SRCR" evidence="6">
    <location>
        <begin position="237"/>
        <end position="337"/>
    </location>
</feature>
<dbReference type="InterPro" id="IPR036772">
    <property type="entry name" value="SRCR-like_dom_sf"/>
</dbReference>
<feature type="domain" description="SRCR" evidence="6">
    <location>
        <begin position="132"/>
        <end position="232"/>
    </location>
</feature>
<keyword evidence="2" id="KW-0677">Repeat</keyword>
<feature type="disulfide bond" evidence="5">
    <location>
        <begin position="93"/>
        <end position="103"/>
    </location>
</feature>
<reference evidence="7" key="2">
    <citation type="submission" date="2025-09" db="UniProtKB">
        <authorList>
            <consortium name="Ensembl"/>
        </authorList>
    </citation>
    <scope>IDENTIFICATION</scope>
</reference>
<feature type="disulfide bond" evidence="5">
    <location>
        <begin position="170"/>
        <end position="231"/>
    </location>
</feature>
<dbReference type="GO" id="GO:0016020">
    <property type="term" value="C:membrane"/>
    <property type="evidence" value="ECO:0007669"/>
    <property type="project" value="InterPro"/>
</dbReference>
<keyword evidence="4" id="KW-0325">Glycoprotein</keyword>
<feature type="disulfide bond" evidence="5">
    <location>
        <begin position="262"/>
        <end position="326"/>
    </location>
</feature>
<feature type="disulfide bond" evidence="5">
    <location>
        <begin position="384"/>
        <end position="445"/>
    </location>
</feature>
<keyword evidence="8" id="KW-1185">Reference proteome</keyword>
<dbReference type="InterPro" id="IPR001190">
    <property type="entry name" value="SRCR"/>
</dbReference>